<dbReference type="PIRSF" id="PIRSF016578">
    <property type="entry name" value="HsaA"/>
    <property type="match status" value="1"/>
</dbReference>
<dbReference type="InterPro" id="IPR009100">
    <property type="entry name" value="AcylCoA_DH/oxidase_NM_dom_sf"/>
</dbReference>
<feature type="domain" description="Acyl-CoA dehydrogenase/oxidase N-terminal" evidence="2">
    <location>
        <begin position="7"/>
        <end position="91"/>
    </location>
</feature>
<dbReference type="GO" id="GO:0050660">
    <property type="term" value="F:flavin adenine dinucleotide binding"/>
    <property type="evidence" value="ECO:0007669"/>
    <property type="project" value="InterPro"/>
</dbReference>
<evidence type="ECO:0000259" key="3">
    <source>
        <dbReference type="Pfam" id="PF08028"/>
    </source>
</evidence>
<evidence type="ECO:0000313" key="5">
    <source>
        <dbReference type="Proteomes" id="UP000320244"/>
    </source>
</evidence>
<proteinExistence type="predicted"/>
<dbReference type="PANTHER" id="PTHR43884">
    <property type="entry name" value="ACYL-COA DEHYDROGENASE"/>
    <property type="match status" value="1"/>
</dbReference>
<dbReference type="GO" id="GO:0003995">
    <property type="term" value="F:acyl-CoA dehydrogenase activity"/>
    <property type="evidence" value="ECO:0007669"/>
    <property type="project" value="TreeGrafter"/>
</dbReference>
<dbReference type="InterPro" id="IPR046373">
    <property type="entry name" value="Acyl-CoA_Oxase/DH_mid-dom_sf"/>
</dbReference>
<dbReference type="Pfam" id="PF02771">
    <property type="entry name" value="Acyl-CoA_dh_N"/>
    <property type="match status" value="1"/>
</dbReference>
<dbReference type="EMBL" id="VCQV01000020">
    <property type="protein sequence ID" value="TWP35303.1"/>
    <property type="molecule type" value="Genomic_DNA"/>
</dbReference>
<dbReference type="PANTHER" id="PTHR43884:SF25">
    <property type="entry name" value="ACYL-COA DEHYDROGENASE YDBM-RELATED"/>
    <property type="match status" value="1"/>
</dbReference>
<dbReference type="InterPro" id="IPR013786">
    <property type="entry name" value="AcylCoA_DH/ox_N"/>
</dbReference>
<protein>
    <submittedName>
        <fullName evidence="4">Acyl-CoA dehydrogenase</fullName>
    </submittedName>
</protein>
<evidence type="ECO:0000259" key="2">
    <source>
        <dbReference type="Pfam" id="PF02771"/>
    </source>
</evidence>
<name>A0A563DZC0_9MICO</name>
<dbReference type="Gene3D" id="1.10.540.10">
    <property type="entry name" value="Acyl-CoA dehydrogenase/oxidase, N-terminal domain"/>
    <property type="match status" value="1"/>
</dbReference>
<keyword evidence="5" id="KW-1185">Reference proteome</keyword>
<comment type="caution">
    <text evidence="4">The sequence shown here is derived from an EMBL/GenBank/DDBJ whole genome shotgun (WGS) entry which is preliminary data.</text>
</comment>
<dbReference type="RefSeq" id="WP_146317610.1">
    <property type="nucleotide sequence ID" value="NZ_VCQV01000020.1"/>
</dbReference>
<evidence type="ECO:0000313" key="4">
    <source>
        <dbReference type="EMBL" id="TWP35303.1"/>
    </source>
</evidence>
<evidence type="ECO:0000256" key="1">
    <source>
        <dbReference type="ARBA" id="ARBA00023002"/>
    </source>
</evidence>
<organism evidence="4 5">
    <name type="scientific">Leekyejoonella antrihumi</name>
    <dbReference type="NCBI Taxonomy" id="1660198"/>
    <lineage>
        <taxon>Bacteria</taxon>
        <taxon>Bacillati</taxon>
        <taxon>Actinomycetota</taxon>
        <taxon>Actinomycetes</taxon>
        <taxon>Micrococcales</taxon>
        <taxon>Dermacoccaceae</taxon>
        <taxon>Leekyejoonella</taxon>
    </lineage>
</organism>
<reference evidence="4 5" key="1">
    <citation type="submission" date="2019-05" db="EMBL/GenBank/DDBJ databases">
        <authorList>
            <person name="Lee S.D."/>
        </authorList>
    </citation>
    <scope>NUCLEOTIDE SEQUENCE [LARGE SCALE GENOMIC DNA]</scope>
    <source>
        <strain evidence="4 5">C5-26</strain>
    </source>
</reference>
<dbReference type="AlphaFoldDB" id="A0A563DZC0"/>
<dbReference type="SUPFAM" id="SSF56645">
    <property type="entry name" value="Acyl-CoA dehydrogenase NM domain-like"/>
    <property type="match status" value="1"/>
</dbReference>
<feature type="domain" description="Acyl-CoA dehydrogenase C-terminal" evidence="3">
    <location>
        <begin position="239"/>
        <end position="363"/>
    </location>
</feature>
<keyword evidence="1" id="KW-0560">Oxidoreductase</keyword>
<dbReference type="InterPro" id="IPR037069">
    <property type="entry name" value="AcylCoA_DH/ox_N_sf"/>
</dbReference>
<dbReference type="OrthoDB" id="3404950at2"/>
<dbReference type="Gene3D" id="2.40.110.10">
    <property type="entry name" value="Butyryl-CoA Dehydrogenase, subunit A, domain 2"/>
    <property type="match status" value="1"/>
</dbReference>
<gene>
    <name evidence="4" type="ORF">FGL98_14390</name>
</gene>
<dbReference type="Gene3D" id="1.20.140.10">
    <property type="entry name" value="Butyryl-CoA Dehydrogenase, subunit A, domain 3"/>
    <property type="match status" value="1"/>
</dbReference>
<reference evidence="4 5" key="2">
    <citation type="submission" date="2019-08" db="EMBL/GenBank/DDBJ databases">
        <title>Jejuicoccus antrihumi gen. nov., sp. nov., a new member of the family Dermacoccaceae isolated from a cave.</title>
        <authorList>
            <person name="Schumann P."/>
            <person name="Kim I.S."/>
        </authorList>
    </citation>
    <scope>NUCLEOTIDE SEQUENCE [LARGE SCALE GENOMIC DNA]</scope>
    <source>
        <strain evidence="4 5">C5-26</strain>
    </source>
</reference>
<dbReference type="Pfam" id="PF08028">
    <property type="entry name" value="Acyl-CoA_dh_2"/>
    <property type="match status" value="1"/>
</dbReference>
<sequence length="384" mass="40868">MSRQVLTDELLERIRARAARYDRDNAFFVEDLADVKAAGYLTAMVPTQLGGAGLSLREMVCEQRRLAGAAPATALAVNMHQVWMSVAQVVRRSGDDSMDFVLEEAGAGEVFGFGISEPGNDLVLFGSDSEARPDGSGGYTFHGTKIFTSLSPAWTRLGTFGTDASGGDGPRSVYGFITRDGGGVEVKDDWDTLGMRASQSCTTVLDGAPAPAERIARRIPPGPTADPFIVGIFASFEILVASVYAGVAQRALDLAVESAHRRTSRQNDGASLAGDSDVRWRIADAAIALDGIWPQITQAAQDVDDGVDRGSLWLPQLSAVKSRTTNVALRVVEQAIRVAGGSAYFNRSELSRLYRDVLAGLFHPSSDDSTHAAWASALLGDPDA</sequence>
<accession>A0A563DZC0</accession>
<dbReference type="InterPro" id="IPR013107">
    <property type="entry name" value="Acyl-CoA_DH_C"/>
</dbReference>
<dbReference type="Proteomes" id="UP000320244">
    <property type="component" value="Unassembled WGS sequence"/>
</dbReference>
<dbReference type="InterPro" id="IPR036250">
    <property type="entry name" value="AcylCo_DH-like_C"/>
</dbReference>
<dbReference type="SUPFAM" id="SSF47203">
    <property type="entry name" value="Acyl-CoA dehydrogenase C-terminal domain-like"/>
    <property type="match status" value="1"/>
</dbReference>